<protein>
    <submittedName>
        <fullName evidence="2">Uncharacterized protein</fullName>
    </submittedName>
</protein>
<name>A0A0K0XU60_9GAMM</name>
<dbReference type="STRING" id="1579979.WM2015_827"/>
<feature type="compositionally biased region" description="Basic and acidic residues" evidence="1">
    <location>
        <begin position="24"/>
        <end position="33"/>
    </location>
</feature>
<evidence type="ECO:0000313" key="2">
    <source>
        <dbReference type="EMBL" id="AKS41208.1"/>
    </source>
</evidence>
<dbReference type="KEGG" id="wma:WM2015_827"/>
<gene>
    <name evidence="2" type="ORF">WM2015_827</name>
</gene>
<dbReference type="EMBL" id="CP012154">
    <property type="protein sequence ID" value="AKS41208.1"/>
    <property type="molecule type" value="Genomic_DNA"/>
</dbReference>
<proteinExistence type="predicted"/>
<dbReference type="Proteomes" id="UP000066624">
    <property type="component" value="Chromosome"/>
</dbReference>
<accession>A0A0K0XU60</accession>
<evidence type="ECO:0000256" key="1">
    <source>
        <dbReference type="SAM" id="MobiDB-lite"/>
    </source>
</evidence>
<feature type="region of interest" description="Disordered" evidence="1">
    <location>
        <begin position="1"/>
        <end position="33"/>
    </location>
</feature>
<reference evidence="3" key="1">
    <citation type="submission" date="2015-07" db="EMBL/GenBank/DDBJ databases">
        <authorList>
            <person name="Kim K.M."/>
        </authorList>
    </citation>
    <scope>NUCLEOTIDE SEQUENCE [LARGE SCALE GENOMIC DNA]</scope>
    <source>
        <strain evidence="3">KCTC 42284</strain>
    </source>
</reference>
<organism evidence="2 3">
    <name type="scientific">Wenzhouxiangella marina</name>
    <dbReference type="NCBI Taxonomy" id="1579979"/>
    <lineage>
        <taxon>Bacteria</taxon>
        <taxon>Pseudomonadati</taxon>
        <taxon>Pseudomonadota</taxon>
        <taxon>Gammaproteobacteria</taxon>
        <taxon>Chromatiales</taxon>
        <taxon>Wenzhouxiangellaceae</taxon>
        <taxon>Wenzhouxiangella</taxon>
    </lineage>
</organism>
<dbReference type="AlphaFoldDB" id="A0A0K0XU60"/>
<sequence>MTESGPVAAGEEGIGGQPAIPPVRKPDLNHRPA</sequence>
<evidence type="ECO:0000313" key="3">
    <source>
        <dbReference type="Proteomes" id="UP000066624"/>
    </source>
</evidence>
<keyword evidence="3" id="KW-1185">Reference proteome</keyword>